<comment type="catalytic activity">
    <reaction evidence="9">
        <text>(R)-pantoate + NADP(+) = 2-dehydropantoate + NADPH + H(+)</text>
        <dbReference type="Rhea" id="RHEA:16233"/>
        <dbReference type="ChEBI" id="CHEBI:11561"/>
        <dbReference type="ChEBI" id="CHEBI:15378"/>
        <dbReference type="ChEBI" id="CHEBI:15980"/>
        <dbReference type="ChEBI" id="CHEBI:57783"/>
        <dbReference type="ChEBI" id="CHEBI:58349"/>
        <dbReference type="EC" id="1.1.1.169"/>
    </reaction>
</comment>
<evidence type="ECO:0000256" key="6">
    <source>
        <dbReference type="ARBA" id="ARBA00022857"/>
    </source>
</evidence>
<keyword evidence="6" id="KW-0521">NADP</keyword>
<evidence type="ECO:0000256" key="1">
    <source>
        <dbReference type="ARBA" id="ARBA00004994"/>
    </source>
</evidence>
<keyword evidence="5" id="KW-0566">Pantothenate biosynthesis</keyword>
<dbReference type="GO" id="GO:0005737">
    <property type="term" value="C:cytoplasm"/>
    <property type="evidence" value="ECO:0007669"/>
    <property type="project" value="TreeGrafter"/>
</dbReference>
<dbReference type="PANTHER" id="PTHR21708:SF26">
    <property type="entry name" value="2-DEHYDROPANTOATE 2-REDUCTASE"/>
    <property type="match status" value="1"/>
</dbReference>
<keyword evidence="7" id="KW-0560">Oxidoreductase</keyword>
<evidence type="ECO:0000256" key="4">
    <source>
        <dbReference type="ARBA" id="ARBA00019465"/>
    </source>
</evidence>
<dbReference type="GO" id="GO:0015940">
    <property type="term" value="P:pantothenate biosynthetic process"/>
    <property type="evidence" value="ECO:0007669"/>
    <property type="project" value="UniProtKB-UniPathway"/>
</dbReference>
<dbReference type="RefSeq" id="WP_132926440.1">
    <property type="nucleotide sequence ID" value="NZ_SJOI01000001.1"/>
</dbReference>
<dbReference type="GO" id="GO:0008677">
    <property type="term" value="F:2-dehydropantoate 2-reductase activity"/>
    <property type="evidence" value="ECO:0007669"/>
    <property type="project" value="UniProtKB-EC"/>
</dbReference>
<evidence type="ECO:0000259" key="11">
    <source>
        <dbReference type="Pfam" id="PF08546"/>
    </source>
</evidence>
<evidence type="ECO:0000313" key="12">
    <source>
        <dbReference type="EMBL" id="TCL06775.1"/>
    </source>
</evidence>
<comment type="caution">
    <text evidence="12">The sequence shown here is derived from an EMBL/GenBank/DDBJ whole genome shotgun (WGS) entry which is preliminary data.</text>
</comment>
<dbReference type="EMBL" id="SJOI01000001">
    <property type="protein sequence ID" value="TCL06775.1"/>
    <property type="molecule type" value="Genomic_DNA"/>
</dbReference>
<comment type="pathway">
    <text evidence="1">Cofactor biosynthesis; (R)-pantothenate biosynthesis; (R)-pantoate from 3-methyl-2-oxobutanoate: step 2/2.</text>
</comment>
<evidence type="ECO:0000256" key="3">
    <source>
        <dbReference type="ARBA" id="ARBA00013014"/>
    </source>
</evidence>
<dbReference type="InterPro" id="IPR051402">
    <property type="entry name" value="KPR-Related"/>
</dbReference>
<accession>A0A4R1NGF5</accession>
<evidence type="ECO:0000256" key="2">
    <source>
        <dbReference type="ARBA" id="ARBA00007870"/>
    </source>
</evidence>
<dbReference type="InterPro" id="IPR013332">
    <property type="entry name" value="KPR_N"/>
</dbReference>
<dbReference type="EC" id="1.1.1.169" evidence="3"/>
<evidence type="ECO:0000313" key="13">
    <source>
        <dbReference type="Proteomes" id="UP000294555"/>
    </source>
</evidence>
<feature type="domain" description="Ketopantoate reductase N-terminal" evidence="10">
    <location>
        <begin position="18"/>
        <end position="169"/>
    </location>
</feature>
<dbReference type="InterPro" id="IPR008927">
    <property type="entry name" value="6-PGluconate_DH-like_C_sf"/>
</dbReference>
<dbReference type="InterPro" id="IPR013328">
    <property type="entry name" value="6PGD_dom2"/>
</dbReference>
<dbReference type="NCBIfam" id="TIGR00745">
    <property type="entry name" value="apbA_panE"/>
    <property type="match status" value="1"/>
</dbReference>
<dbReference type="PANTHER" id="PTHR21708">
    <property type="entry name" value="PROBABLE 2-DEHYDROPANTOATE 2-REDUCTASE"/>
    <property type="match status" value="1"/>
</dbReference>
<dbReference type="OrthoDB" id="6530772at2"/>
<feature type="domain" description="Ketopantoate reductase C-terminal" evidence="11">
    <location>
        <begin position="195"/>
        <end position="337"/>
    </location>
</feature>
<dbReference type="Pfam" id="PF08546">
    <property type="entry name" value="ApbA_C"/>
    <property type="match status" value="1"/>
</dbReference>
<dbReference type="Gene3D" id="3.40.50.720">
    <property type="entry name" value="NAD(P)-binding Rossmann-like Domain"/>
    <property type="match status" value="1"/>
</dbReference>
<evidence type="ECO:0000259" key="10">
    <source>
        <dbReference type="Pfam" id="PF02558"/>
    </source>
</evidence>
<name>A0A4R1NGF5_9GAMM</name>
<dbReference type="SUPFAM" id="SSF51735">
    <property type="entry name" value="NAD(P)-binding Rossmann-fold domains"/>
    <property type="match status" value="1"/>
</dbReference>
<comment type="similarity">
    <text evidence="2">Belongs to the ketopantoate reductase family.</text>
</comment>
<dbReference type="InterPro" id="IPR003710">
    <property type="entry name" value="ApbA"/>
</dbReference>
<reference evidence="12 13" key="1">
    <citation type="submission" date="2019-02" db="EMBL/GenBank/DDBJ databases">
        <title>Investigation of anaerobic lignin degradation for improved lignocellulosic biofuels.</title>
        <authorList>
            <person name="Deangelis K."/>
        </authorList>
    </citation>
    <scope>NUCLEOTIDE SEQUENCE [LARGE SCALE GENOMIC DNA]</scope>
    <source>
        <strain evidence="12 13">159R</strain>
    </source>
</reference>
<evidence type="ECO:0000256" key="7">
    <source>
        <dbReference type="ARBA" id="ARBA00023002"/>
    </source>
</evidence>
<dbReference type="InterPro" id="IPR036291">
    <property type="entry name" value="NAD(P)-bd_dom_sf"/>
</dbReference>
<evidence type="ECO:0000256" key="8">
    <source>
        <dbReference type="ARBA" id="ARBA00032024"/>
    </source>
</evidence>
<dbReference type="Proteomes" id="UP000294555">
    <property type="component" value="Unassembled WGS sequence"/>
</dbReference>
<gene>
    <name evidence="12" type="ORF">EZJ58_5066</name>
</gene>
<dbReference type="AlphaFoldDB" id="A0A4R1NGF5"/>
<organism evidence="12 13">
    <name type="scientific">Sodalis ligni</name>
    <dbReference type="NCBI Taxonomy" id="2697027"/>
    <lineage>
        <taxon>Bacteria</taxon>
        <taxon>Pseudomonadati</taxon>
        <taxon>Pseudomonadota</taxon>
        <taxon>Gammaproteobacteria</taxon>
        <taxon>Enterobacterales</taxon>
        <taxon>Bruguierivoracaceae</taxon>
        <taxon>Sodalis</taxon>
    </lineage>
</organism>
<proteinExistence type="inferred from homology"/>
<dbReference type="UniPathway" id="UPA00028">
    <property type="reaction ID" value="UER00004"/>
</dbReference>
<sequence>MSAPLSTLSINEHQQAPWVIWGAGAIGGAIGAAFADAGEKVIFVDSVAEHVAAINRDGLRITGPLGDRCVRAPAYLPEEMARQFPGKLGAVLLAVKSHHTRGAMETIAPLLTSQGYVVSLQNGLNETVIAEFIGKQHTVGAFLNFGADFLEPGVIHLGGRGAVVIGELDGVTLPRTETLFRLLQKFEPNAVLTANIWGYLWSKIIYGALLFATALTDDSIADVLAMEEYRPVLTALAREIGAVAAAKGIVLLPFDGFDPLAFLPDATPETTARSFNDMVAHNRRSAKSHSGIWRDLAVRKRQTEIDAQIAPVIPIGAGCGIAMPLTARLVELIHRIEKGELPQTQATLALLGEKRDA</sequence>
<dbReference type="Pfam" id="PF02558">
    <property type="entry name" value="ApbA"/>
    <property type="match status" value="1"/>
</dbReference>
<evidence type="ECO:0000256" key="5">
    <source>
        <dbReference type="ARBA" id="ARBA00022655"/>
    </source>
</evidence>
<dbReference type="InterPro" id="IPR013752">
    <property type="entry name" value="KPA_reductase"/>
</dbReference>
<dbReference type="SUPFAM" id="SSF48179">
    <property type="entry name" value="6-phosphogluconate dehydrogenase C-terminal domain-like"/>
    <property type="match status" value="1"/>
</dbReference>
<keyword evidence="13" id="KW-1185">Reference proteome</keyword>
<protein>
    <recommendedName>
        <fullName evidence="4">2-dehydropantoate 2-reductase</fullName>
        <ecNumber evidence="3">1.1.1.169</ecNumber>
    </recommendedName>
    <alternativeName>
        <fullName evidence="8">Ketopantoate reductase</fullName>
    </alternativeName>
</protein>
<dbReference type="Gene3D" id="1.10.1040.10">
    <property type="entry name" value="N-(1-d-carboxylethyl)-l-norvaline Dehydrogenase, domain 2"/>
    <property type="match status" value="1"/>
</dbReference>
<evidence type="ECO:0000256" key="9">
    <source>
        <dbReference type="ARBA" id="ARBA00048793"/>
    </source>
</evidence>